<feature type="chain" id="PRO_5028926133" evidence="1">
    <location>
        <begin position="30"/>
        <end position="124"/>
    </location>
</feature>
<dbReference type="RefSeq" id="WP_163473054.1">
    <property type="nucleotide sequence ID" value="NZ_JAAGWZ010000002.1"/>
</dbReference>
<evidence type="ECO:0000256" key="1">
    <source>
        <dbReference type="SAM" id="SignalP"/>
    </source>
</evidence>
<organism evidence="2 3">
    <name type="scientific">Galbitalea soli</name>
    <dbReference type="NCBI Taxonomy" id="1268042"/>
    <lineage>
        <taxon>Bacteria</taxon>
        <taxon>Bacillati</taxon>
        <taxon>Actinomycetota</taxon>
        <taxon>Actinomycetes</taxon>
        <taxon>Micrococcales</taxon>
        <taxon>Microbacteriaceae</taxon>
        <taxon>Galbitalea</taxon>
    </lineage>
</organism>
<keyword evidence="3" id="KW-1185">Reference proteome</keyword>
<evidence type="ECO:0000313" key="3">
    <source>
        <dbReference type="Proteomes" id="UP000479756"/>
    </source>
</evidence>
<dbReference type="Proteomes" id="UP000479756">
    <property type="component" value="Unassembled WGS sequence"/>
</dbReference>
<feature type="signal peptide" evidence="1">
    <location>
        <begin position="1"/>
        <end position="29"/>
    </location>
</feature>
<reference evidence="2 3" key="1">
    <citation type="journal article" date="2014" name="Int. J. Syst. Evol. Microbiol.">
        <title>Description of Galbitalea soli gen. nov., sp. nov., and Frondihabitans sucicola sp. nov.</title>
        <authorList>
            <person name="Kim S.J."/>
            <person name="Lim J.M."/>
            <person name="Ahn J.H."/>
            <person name="Weon H.Y."/>
            <person name="Hamada M."/>
            <person name="Suzuki K."/>
            <person name="Ahn T.Y."/>
            <person name="Kwon S.W."/>
        </authorList>
    </citation>
    <scope>NUCLEOTIDE SEQUENCE [LARGE SCALE GENOMIC DNA]</scope>
    <source>
        <strain evidence="2 3">NBRC 108727</strain>
    </source>
</reference>
<proteinExistence type="predicted"/>
<comment type="caution">
    <text evidence="2">The sequence shown here is derived from an EMBL/GenBank/DDBJ whole genome shotgun (WGS) entry which is preliminary data.</text>
</comment>
<evidence type="ECO:0000313" key="2">
    <source>
        <dbReference type="EMBL" id="NEM91380.1"/>
    </source>
</evidence>
<protein>
    <submittedName>
        <fullName evidence="2">Peptidase inhibitor family I36 protein</fullName>
    </submittedName>
</protein>
<dbReference type="Gene3D" id="2.60.20.10">
    <property type="entry name" value="Crystallins"/>
    <property type="match status" value="1"/>
</dbReference>
<sequence length="124" mass="12911">MIRNPIVAGVAAAVVALAGVAVTAGPASAAQSDCPSGYACLWLDQNYTNTLYKNSGSPNSVTNNDTASSLYNRQSTSVIFWEDINHVGRTITFASGGAANSLAAYNTNLGTFETSNDRISSFSH</sequence>
<keyword evidence="1" id="KW-0732">Signal</keyword>
<gene>
    <name evidence="2" type="ORF">G3T37_08415</name>
</gene>
<name>A0A7C9TRB9_9MICO</name>
<dbReference type="EMBL" id="JAAGWZ010000002">
    <property type="protein sequence ID" value="NEM91380.1"/>
    <property type="molecule type" value="Genomic_DNA"/>
</dbReference>
<dbReference type="AlphaFoldDB" id="A0A7C9TRB9"/>
<accession>A0A7C9TRB9</accession>
<dbReference type="Pfam" id="PF03995">
    <property type="entry name" value="Inhibitor_I36"/>
    <property type="match status" value="1"/>
</dbReference>